<protein>
    <submittedName>
        <fullName evidence="1">Uncharacterized protein</fullName>
    </submittedName>
</protein>
<name>A0AAE3E9T4_9FIRM</name>
<accession>A0AAE3E9T4</accession>
<comment type="caution">
    <text evidence="1">The sequence shown here is derived from an EMBL/GenBank/DDBJ whole genome shotgun (WGS) entry which is preliminary data.</text>
</comment>
<evidence type="ECO:0000313" key="2">
    <source>
        <dbReference type="Proteomes" id="UP001198182"/>
    </source>
</evidence>
<evidence type="ECO:0000313" key="1">
    <source>
        <dbReference type="EMBL" id="MCC2230667.1"/>
    </source>
</evidence>
<organism evidence="1 2">
    <name type="scientific">Hominifimenecus microfluidus</name>
    <dbReference type="NCBI Taxonomy" id="2885348"/>
    <lineage>
        <taxon>Bacteria</taxon>
        <taxon>Bacillati</taxon>
        <taxon>Bacillota</taxon>
        <taxon>Clostridia</taxon>
        <taxon>Lachnospirales</taxon>
        <taxon>Lachnospiraceae</taxon>
        <taxon>Hominifimenecus</taxon>
    </lineage>
</organism>
<keyword evidence="2" id="KW-1185">Reference proteome</keyword>
<feature type="non-terminal residue" evidence="1">
    <location>
        <position position="1"/>
    </location>
</feature>
<sequence>FQGVRCALHSVRSETHRSPLDSAECNGLGHLNFTKNLVLFLFTFQMKARKLCNFNNHAAFSRNHHYVVNNSGLIQLIA</sequence>
<dbReference type="AlphaFoldDB" id="A0AAE3E9T4"/>
<proteinExistence type="predicted"/>
<dbReference type="RefSeq" id="WP_308453300.1">
    <property type="nucleotide sequence ID" value="NZ_JAJEQR010000014.1"/>
</dbReference>
<gene>
    <name evidence="1" type="ORF">LKD81_06585</name>
</gene>
<dbReference type="Proteomes" id="UP001198182">
    <property type="component" value="Unassembled WGS sequence"/>
</dbReference>
<dbReference type="EMBL" id="JAJEQR010000014">
    <property type="protein sequence ID" value="MCC2230667.1"/>
    <property type="molecule type" value="Genomic_DNA"/>
</dbReference>
<reference evidence="1" key="1">
    <citation type="submission" date="2021-10" db="EMBL/GenBank/DDBJ databases">
        <title>Anaerobic single-cell dispensing facilitates the cultivation of human gut bacteria.</title>
        <authorList>
            <person name="Afrizal A."/>
        </authorList>
    </citation>
    <scope>NUCLEOTIDE SEQUENCE</scope>
    <source>
        <strain evidence="1">CLA-AA-H215</strain>
    </source>
</reference>